<keyword evidence="3 11" id="KW-0349">Heme</keyword>
<dbReference type="PROSITE" id="PS00086">
    <property type="entry name" value="CYTOCHROME_P450"/>
    <property type="match status" value="1"/>
</dbReference>
<dbReference type="GO" id="GO:0005506">
    <property type="term" value="F:iron ion binding"/>
    <property type="evidence" value="ECO:0007669"/>
    <property type="project" value="InterPro"/>
</dbReference>
<gene>
    <name evidence="13" type="ORF">Cni_G21359</name>
</gene>
<protein>
    <submittedName>
        <fullName evidence="13">Cytochrome P450</fullName>
    </submittedName>
</protein>
<evidence type="ECO:0000256" key="12">
    <source>
        <dbReference type="RuleBase" id="RU000461"/>
    </source>
</evidence>
<keyword evidence="7 12" id="KW-0560">Oxidoreductase</keyword>
<keyword evidence="9 12" id="KW-0503">Monooxygenase</keyword>
<accession>A0AAQ3KRY2</accession>
<evidence type="ECO:0000256" key="6">
    <source>
        <dbReference type="ARBA" id="ARBA00022989"/>
    </source>
</evidence>
<evidence type="ECO:0000256" key="10">
    <source>
        <dbReference type="ARBA" id="ARBA00023136"/>
    </source>
</evidence>
<feature type="binding site" description="axial binding residue" evidence="11">
    <location>
        <position position="450"/>
    </location>
    <ligand>
        <name>heme</name>
        <dbReference type="ChEBI" id="CHEBI:30413"/>
    </ligand>
    <ligandPart>
        <name>Fe</name>
        <dbReference type="ChEBI" id="CHEBI:18248"/>
    </ligandPart>
</feature>
<keyword evidence="8 11" id="KW-0408">Iron</keyword>
<dbReference type="GO" id="GO:0004497">
    <property type="term" value="F:monooxygenase activity"/>
    <property type="evidence" value="ECO:0007669"/>
    <property type="project" value="UniProtKB-KW"/>
</dbReference>
<keyword evidence="14" id="KW-1185">Reference proteome</keyword>
<dbReference type="Gene3D" id="1.10.630.10">
    <property type="entry name" value="Cytochrome P450"/>
    <property type="match status" value="1"/>
</dbReference>
<sequence>MAAFFFCLLLLFFFLVLRCIYSFLWIPYRIQLHFLRQDVRGPPRSLLAGNAADVRRLYAAAQAAPLPTFHHDVSGRVSPHYTKWSAQFGRTFLFWFGTRPRLAVGEPELGRAVLTDPTGAFEKLGFNPSARLLFGEGLPGLKGRKWAHHRRVLTPAFNLERLKCWVPAIATTTSNMLDKWEMQNQDRFEFEIDIHKEFHTFTAEVISRVAFGSSYEEGKRIFQLQQELMLLVSLALRSVYIPGFRFLPTHKNRRRWRLNKEIENSLQKLIEINGIKCETSMNLLGLMISANKNDREEKMGTQEIVAECKAFYLAGKDTTANLLTWAILLLALHEDWQKKAREEVVCVCGHHRHPNAEDLGNLKIVSMVIKETLRLYPPAVALMRQTTRNVKLGELDLPVDTDVYIPLVAIHREVEVWGSDANEFNPLRFADAKRRHLGAFLPFGIGPTTCIGQNLALLEAKVALAIILQHFEFAVSPSYVHAPMLLMTLQPQYGAQVLMRRI</sequence>
<proteinExistence type="inferred from homology"/>
<dbReference type="EMBL" id="CP136896">
    <property type="protein sequence ID" value="WOL12592.1"/>
    <property type="molecule type" value="Genomic_DNA"/>
</dbReference>
<name>A0AAQ3KRY2_9LILI</name>
<dbReference type="GO" id="GO:0016705">
    <property type="term" value="F:oxidoreductase activity, acting on paired donors, with incorporation or reduction of molecular oxygen"/>
    <property type="evidence" value="ECO:0007669"/>
    <property type="project" value="InterPro"/>
</dbReference>
<evidence type="ECO:0000256" key="3">
    <source>
        <dbReference type="ARBA" id="ARBA00022617"/>
    </source>
</evidence>
<evidence type="ECO:0000256" key="5">
    <source>
        <dbReference type="ARBA" id="ARBA00022723"/>
    </source>
</evidence>
<reference evidence="13 14" key="1">
    <citation type="submission" date="2023-10" db="EMBL/GenBank/DDBJ databases">
        <title>Chromosome-scale genome assembly provides insights into flower coloration mechanisms of Canna indica.</title>
        <authorList>
            <person name="Li C."/>
        </authorList>
    </citation>
    <scope>NUCLEOTIDE SEQUENCE [LARGE SCALE GENOMIC DNA]</scope>
    <source>
        <tissue evidence="13">Flower</tissue>
    </source>
</reference>
<dbReference type="PANTHER" id="PTHR24282">
    <property type="entry name" value="CYTOCHROME P450 FAMILY MEMBER"/>
    <property type="match status" value="1"/>
</dbReference>
<evidence type="ECO:0000256" key="7">
    <source>
        <dbReference type="ARBA" id="ARBA00023002"/>
    </source>
</evidence>
<evidence type="ECO:0000256" key="4">
    <source>
        <dbReference type="ARBA" id="ARBA00022692"/>
    </source>
</evidence>
<comment type="similarity">
    <text evidence="2 12">Belongs to the cytochrome P450 family.</text>
</comment>
<dbReference type="GO" id="GO:0008202">
    <property type="term" value="P:steroid metabolic process"/>
    <property type="evidence" value="ECO:0007669"/>
    <property type="project" value="UniProtKB-ARBA"/>
</dbReference>
<dbReference type="SUPFAM" id="SSF48264">
    <property type="entry name" value="Cytochrome P450"/>
    <property type="match status" value="1"/>
</dbReference>
<evidence type="ECO:0000256" key="9">
    <source>
        <dbReference type="ARBA" id="ARBA00023033"/>
    </source>
</evidence>
<dbReference type="AlphaFoldDB" id="A0AAQ3KRY2"/>
<dbReference type="InterPro" id="IPR017972">
    <property type="entry name" value="Cyt_P450_CS"/>
</dbReference>
<evidence type="ECO:0000313" key="14">
    <source>
        <dbReference type="Proteomes" id="UP001327560"/>
    </source>
</evidence>
<dbReference type="GO" id="GO:0020037">
    <property type="term" value="F:heme binding"/>
    <property type="evidence" value="ECO:0007669"/>
    <property type="project" value="InterPro"/>
</dbReference>
<dbReference type="InterPro" id="IPR002401">
    <property type="entry name" value="Cyt_P450_E_grp-I"/>
</dbReference>
<evidence type="ECO:0000256" key="11">
    <source>
        <dbReference type="PIRSR" id="PIRSR602401-1"/>
    </source>
</evidence>
<dbReference type="InterPro" id="IPR036396">
    <property type="entry name" value="Cyt_P450_sf"/>
</dbReference>
<evidence type="ECO:0000313" key="13">
    <source>
        <dbReference type="EMBL" id="WOL12592.1"/>
    </source>
</evidence>
<evidence type="ECO:0000256" key="2">
    <source>
        <dbReference type="ARBA" id="ARBA00010617"/>
    </source>
</evidence>
<keyword evidence="10" id="KW-0472">Membrane</keyword>
<dbReference type="PANTHER" id="PTHR24282:SF211">
    <property type="entry name" value="CYTOCHROME P450-RELATED"/>
    <property type="match status" value="1"/>
</dbReference>
<dbReference type="PRINTS" id="PR00463">
    <property type="entry name" value="EP450I"/>
</dbReference>
<organism evidence="13 14">
    <name type="scientific">Canna indica</name>
    <name type="common">Indian-shot</name>
    <dbReference type="NCBI Taxonomy" id="4628"/>
    <lineage>
        <taxon>Eukaryota</taxon>
        <taxon>Viridiplantae</taxon>
        <taxon>Streptophyta</taxon>
        <taxon>Embryophyta</taxon>
        <taxon>Tracheophyta</taxon>
        <taxon>Spermatophyta</taxon>
        <taxon>Magnoliopsida</taxon>
        <taxon>Liliopsida</taxon>
        <taxon>Zingiberales</taxon>
        <taxon>Cannaceae</taxon>
        <taxon>Canna</taxon>
    </lineage>
</organism>
<dbReference type="FunFam" id="1.10.630.10:FF:000029">
    <property type="entry name" value="Cytochrome P450 734A1"/>
    <property type="match status" value="1"/>
</dbReference>
<dbReference type="Proteomes" id="UP001327560">
    <property type="component" value="Chromosome 7"/>
</dbReference>
<evidence type="ECO:0000256" key="1">
    <source>
        <dbReference type="ARBA" id="ARBA00004167"/>
    </source>
</evidence>
<keyword evidence="5 11" id="KW-0479">Metal-binding</keyword>
<comment type="subcellular location">
    <subcellularLocation>
        <location evidence="1">Membrane</location>
        <topology evidence="1">Single-pass membrane protein</topology>
    </subcellularLocation>
</comment>
<dbReference type="GO" id="GO:0016020">
    <property type="term" value="C:membrane"/>
    <property type="evidence" value="ECO:0007669"/>
    <property type="project" value="UniProtKB-SubCell"/>
</dbReference>
<keyword evidence="6" id="KW-1133">Transmembrane helix</keyword>
<dbReference type="PRINTS" id="PR00385">
    <property type="entry name" value="P450"/>
</dbReference>
<comment type="cofactor">
    <cofactor evidence="11">
        <name>heme</name>
        <dbReference type="ChEBI" id="CHEBI:30413"/>
    </cofactor>
</comment>
<dbReference type="InterPro" id="IPR050665">
    <property type="entry name" value="Cytochrome_P450_Monooxygen"/>
</dbReference>
<dbReference type="Pfam" id="PF00067">
    <property type="entry name" value="p450"/>
    <property type="match status" value="1"/>
</dbReference>
<keyword evidence="4" id="KW-0812">Transmembrane</keyword>
<dbReference type="InterPro" id="IPR001128">
    <property type="entry name" value="Cyt_P450"/>
</dbReference>
<evidence type="ECO:0000256" key="8">
    <source>
        <dbReference type="ARBA" id="ARBA00023004"/>
    </source>
</evidence>